<dbReference type="Proteomes" id="UP001281761">
    <property type="component" value="Unassembled WGS sequence"/>
</dbReference>
<feature type="region of interest" description="Disordered" evidence="1">
    <location>
        <begin position="177"/>
        <end position="207"/>
    </location>
</feature>
<feature type="compositionally biased region" description="Low complexity" evidence="1">
    <location>
        <begin position="852"/>
        <end position="866"/>
    </location>
</feature>
<feature type="region of interest" description="Disordered" evidence="1">
    <location>
        <begin position="1230"/>
        <end position="1249"/>
    </location>
</feature>
<sequence length="2114" mass="238137">MLFRYNSLNPGCILAIIDMRPTRVTFRPIVYEELGLPSPGESQPLSFPSGYNYSPSYPFAENHYQFDDNDKHTVQKRRRLKARSRITETVAAIALRREAKRGLVQRTANTEEQKNDQPDEEVNETPADQQNDYFPLSPEVSEEVHQNTTEPDTDDSDSSESSTVVSCYSAYHLFSSSSDSQAEDTAHQPIPPSHIYAHSRTNSTSSRASSFTASTLIHDTNFETSSQQIANWNSGNQGHVHMNRSHSVPALLPSYPKHILADRTLGLAPFNRIFNEMPAFVEHPVPKETTHLPNPFANPQQLLEFRSKIIDPTITEVPASNNFQTAFEQIADRCRPDKLSTSLVIVYFSSLIVDSFTNPFVLAEIVHFYEQISFSYEEEIDLEKMIREAAANTRSDDLSSTNSDPVNTPFTKFSSSPSDPFSLPRAVESLCPDSSWWRLRAVNSTLSKQADNIMYLSILWSEILWTLTVTIPKLREIQKAKTPLLVKTTEREKMMFDLLMTEYIFIPDDFTFDSLESAVLDPNTPHFLPEDTLFFPGPDFISPLVPTRLRIRPRPVHSEFPIISPLSTQFLLLMSIPPYSFVDRRSMRKLALQCVFECVTILMRLNKPINSKVDDKSLRWLRAADGTSAYHSLEMLLKADELERSSFSMQLALRTISQPVPSPLLTAIFPTFFSNVIAFSHESPSNFEFTFSSLLFLISPSSPYATTRITPHSLQLPPLIKGLLILEVVKNTFKSNVPLVLRKRFFWTVLHELCLSLREDRLKPPKEQSDDQPTPESVMSPSPTVTYQVALNSNQQPFWITNRMDDVEDEIRISTPDNPSENTVEQVRPLKKKKAGTVDENDPASMTETDTDFSSSESSTDSSLSGSEDEDDDEDDDESALAARHLNSAERAAFFHWSAAVALIQCLFPDTDEWCLDPQQASGDWRRIAENLQDMSHRETWTVSDSEESDTLGSAMMGLINETEGPHFLQCPAKMKPVAFPFDHTTRPQAPLHQYKNLRPQTAPLQSNQQPELASRSFTTFASILSLALSTIQSLFDHDNIGSWATIPRVVWCRFTEWNSGEMDTSQFLSRVVQSLFLGVCGGSDGRSLEDAMNNAYLYIDDPLDPPAAIISRQKQQFKVNKQAYVSRMNTYSLAHPARFTQSPPNIISPSFGYPPQIPLVSDIVFPGTVGMLHSSATLSSYSIFSFSESFGPLVRPSFLSSLFFSLIFPAQSPHILNTHINHYVRLRKQESHTDDEDQPRPSSNLTRNYASSTNNVILPAPVLSFQYPFPSIPVERTIDPSSPNSASAAKYSSAYTLTAYQQYFVDDLDAQSFIQESLGILSPISLAQSKRLPATTLTRTLFQHVSSCFMSNHRSMKHRATQAKVQFEQFLVENQNLILRERGLEMLEEEFRQLKDDVVESRRRRVQESIEAIKSIPHDVRTSLKKKKKDKDQQVTVTVPLNGVILTAGLPPTEQQIIQKTVFKIAEDSVQDDVNVPDSGQGADEPPTLLQTTITLPSKQKKDKKAQSDSSLLDTTPPAPSPPPAVQPSNQTPPLASPSQPLATLPKYLQQMDLLDPLPEQHQRECDILVTKLTQIQLEEAAIADLRRKVLALHPANASEKFLVICLTELLNAFFPSSTAQQLHHPRLIDALMLQEQKWSELDDDDDTVVWMDDLPQRGQFLFESRRWKNVVMSIRSHSFFARKYGESEQDLLEEYRIDLPSSGAQIEKPPLEKPSSARDSPPLPNIPHSLSENAFGSLGAPSLATAKTTSRPPLPLYRPTVHAAYPPPPVKFTKKKKTEEIEQTEQSLPTDEKGERKDEIDPNAFIFDDGFDFGDSEWEFPDAIFPEPVPPSEVPTQPTPSESDVNVVDEQGRHSAAPHLPWHPRLRVPSSDQIAFSDPPSSNLAHVPVSDSLQNNSFCPFAIHSQRRWFSLTELAFLFDDSIRQFAEIVTETDPDFATQFIPAHVPKEEDDDSLSLSTDDSSDEDEAFYAQLDSSGASSQRHPILQNMPRLLEDDEFYSRFVGKRRGFTPHSVGTAAYHLIIAHTICQYAKLLFSVIHIRILQQVVSDTLSIIVPLNPDNSRSLLEDETLRFGILDSAYALRALFWFISEVVDTKEASFSELFQFEGDRPP</sequence>
<feature type="compositionally biased region" description="Low complexity" evidence="1">
    <location>
        <begin position="1487"/>
        <end position="1499"/>
    </location>
</feature>
<feature type="region of interest" description="Disordered" evidence="1">
    <location>
        <begin position="1704"/>
        <end position="1803"/>
    </location>
</feature>
<feature type="compositionally biased region" description="Basic and acidic residues" evidence="1">
    <location>
        <begin position="1792"/>
        <end position="1802"/>
    </location>
</feature>
<reference evidence="2 3" key="1">
    <citation type="journal article" date="2022" name="bioRxiv">
        <title>Genomics of Preaxostyla Flagellates Illuminates Evolutionary Transitions and the Path Towards Mitochondrial Loss.</title>
        <authorList>
            <person name="Novak L.V.F."/>
            <person name="Treitli S.C."/>
            <person name="Pyrih J."/>
            <person name="Halakuc P."/>
            <person name="Pipaliya S.V."/>
            <person name="Vacek V."/>
            <person name="Brzon O."/>
            <person name="Soukal P."/>
            <person name="Eme L."/>
            <person name="Dacks J.B."/>
            <person name="Karnkowska A."/>
            <person name="Elias M."/>
            <person name="Hampl V."/>
        </authorList>
    </citation>
    <scope>NUCLEOTIDE SEQUENCE [LARGE SCALE GENOMIC DNA]</scope>
    <source>
        <strain evidence="2">NAU3</strain>
        <tissue evidence="2">Gut</tissue>
    </source>
</reference>
<proteinExistence type="predicted"/>
<feature type="region of interest" description="Disordered" evidence="1">
    <location>
        <begin position="763"/>
        <end position="782"/>
    </location>
</feature>
<organism evidence="2 3">
    <name type="scientific">Blattamonas nauphoetae</name>
    <dbReference type="NCBI Taxonomy" id="2049346"/>
    <lineage>
        <taxon>Eukaryota</taxon>
        <taxon>Metamonada</taxon>
        <taxon>Preaxostyla</taxon>
        <taxon>Oxymonadida</taxon>
        <taxon>Blattamonas</taxon>
    </lineage>
</organism>
<feature type="compositionally biased region" description="Pro residues" evidence="1">
    <location>
        <begin position="1518"/>
        <end position="1527"/>
    </location>
</feature>
<evidence type="ECO:0000313" key="2">
    <source>
        <dbReference type="EMBL" id="KAK2960470.1"/>
    </source>
</evidence>
<evidence type="ECO:0000313" key="3">
    <source>
        <dbReference type="Proteomes" id="UP001281761"/>
    </source>
</evidence>
<feature type="compositionally biased region" description="Polar residues" evidence="1">
    <location>
        <begin position="815"/>
        <end position="825"/>
    </location>
</feature>
<dbReference type="EMBL" id="JARBJD010000023">
    <property type="protein sequence ID" value="KAK2960470.1"/>
    <property type="molecule type" value="Genomic_DNA"/>
</dbReference>
<comment type="caution">
    <text evidence="2">The sequence shown here is derived from an EMBL/GenBank/DDBJ whole genome shotgun (WGS) entry which is preliminary data.</text>
</comment>
<feature type="compositionally biased region" description="Acidic residues" evidence="1">
    <location>
        <begin position="867"/>
        <end position="879"/>
    </location>
</feature>
<feature type="region of interest" description="Disordered" evidence="1">
    <location>
        <begin position="812"/>
        <end position="879"/>
    </location>
</feature>
<feature type="compositionally biased region" description="Low complexity" evidence="1">
    <location>
        <begin position="409"/>
        <end position="420"/>
    </location>
</feature>
<gene>
    <name evidence="2" type="ORF">BLNAU_4687</name>
</gene>
<keyword evidence="3" id="KW-1185">Reference proteome</keyword>
<feature type="region of interest" description="Disordered" evidence="1">
    <location>
        <begin position="393"/>
        <end position="420"/>
    </location>
</feature>
<feature type="compositionally biased region" description="Polar residues" evidence="1">
    <location>
        <begin position="398"/>
        <end position="408"/>
    </location>
</feature>
<protein>
    <submittedName>
        <fullName evidence="2">Uncharacterized protein</fullName>
    </submittedName>
</protein>
<name>A0ABQ9Y9U9_9EUKA</name>
<feature type="region of interest" description="Disordered" evidence="1">
    <location>
        <begin position="1474"/>
        <end position="1542"/>
    </location>
</feature>
<evidence type="ECO:0000256" key="1">
    <source>
        <dbReference type="SAM" id="MobiDB-lite"/>
    </source>
</evidence>
<feature type="region of interest" description="Disordered" evidence="1">
    <location>
        <begin position="103"/>
        <end position="162"/>
    </location>
</feature>
<feature type="compositionally biased region" description="Polar residues" evidence="1">
    <location>
        <begin position="1531"/>
        <end position="1542"/>
    </location>
</feature>
<feature type="compositionally biased region" description="Polar residues" evidence="1">
    <location>
        <begin position="771"/>
        <end position="782"/>
    </location>
</feature>
<accession>A0ABQ9Y9U9</accession>